<evidence type="ECO:0000313" key="10">
    <source>
        <dbReference type="Proteomes" id="UP000197032"/>
    </source>
</evidence>
<protein>
    <recommendedName>
        <fullName evidence="4 8">Probable 2-phosphosulfolactate phosphatase</fullName>
        <ecNumber evidence="3 8">3.1.3.71</ecNumber>
    </recommendedName>
</protein>
<accession>A0A1Z5HWJ7</accession>
<dbReference type="SUPFAM" id="SSF142823">
    <property type="entry name" value="ComB-like"/>
    <property type="match status" value="1"/>
</dbReference>
<comment type="catalytic activity">
    <reaction evidence="7 8">
        <text>(2R)-O-phospho-3-sulfolactate + H2O = (2R)-3-sulfolactate + phosphate</text>
        <dbReference type="Rhea" id="RHEA:23416"/>
        <dbReference type="ChEBI" id="CHEBI:15377"/>
        <dbReference type="ChEBI" id="CHEBI:15597"/>
        <dbReference type="ChEBI" id="CHEBI:43474"/>
        <dbReference type="ChEBI" id="CHEBI:58738"/>
        <dbReference type="EC" id="3.1.3.71"/>
    </reaction>
</comment>
<comment type="caution">
    <text evidence="9">The sequence shown here is derived from an EMBL/GenBank/DDBJ whole genome shotgun (WGS) entry which is preliminary data.</text>
</comment>
<keyword evidence="6 8" id="KW-0460">Magnesium</keyword>
<dbReference type="EMBL" id="BDGJ01000168">
    <property type="protein sequence ID" value="GAW93695.1"/>
    <property type="molecule type" value="Genomic_DNA"/>
</dbReference>
<name>A0A1Z5HWJ7_9FIRM</name>
<evidence type="ECO:0000256" key="4">
    <source>
        <dbReference type="ARBA" id="ARBA00021948"/>
    </source>
</evidence>
<dbReference type="InterPro" id="IPR005238">
    <property type="entry name" value="ComB-like"/>
</dbReference>
<comment type="cofactor">
    <cofactor evidence="1 8">
        <name>Mg(2+)</name>
        <dbReference type="ChEBI" id="CHEBI:18420"/>
    </cofactor>
</comment>
<dbReference type="AlphaFoldDB" id="A0A1Z5HWJ7"/>
<evidence type="ECO:0000256" key="1">
    <source>
        <dbReference type="ARBA" id="ARBA00001946"/>
    </source>
</evidence>
<reference evidence="10" key="1">
    <citation type="journal article" date="2017" name="Appl. Environ. Microbiol.">
        <title>Genomic analysis of Calderihabitans maritimus KKC1, a thermophilic hydrogenogenic carboxydotrophic bacterium isolated from marine sediment.</title>
        <authorList>
            <person name="Omae K."/>
            <person name="Yoneda Y."/>
            <person name="Fukuyama Y."/>
            <person name="Yoshida T."/>
            <person name="Sako Y."/>
        </authorList>
    </citation>
    <scope>NUCLEOTIDE SEQUENCE [LARGE SCALE GENOMIC DNA]</scope>
    <source>
        <strain evidence="10">KKC1</strain>
    </source>
</reference>
<dbReference type="GO" id="GO:0000287">
    <property type="term" value="F:magnesium ion binding"/>
    <property type="evidence" value="ECO:0007669"/>
    <property type="project" value="UniProtKB-UniRule"/>
</dbReference>
<sequence>MLLDVVLTTSALTSQAISGKTLVAIDILRASSTIVTALANGCRAVIPVLTPEEAFELKKRDPDVILGGERKGLRIPGFDKGNSPLEYMSSDIVGRRLVLTTTNGTRLIRKGQEADTLLVGSLLNAQAVAREVLKLKRDTLLACAGTLDRFSLDDFVGAGSIVREIVRFSPDVSLSDIALAAMKVSASGDPVLSLKESFHVRKLMELGFAQDLDYCSRLNLYGVVPRLTEKGIECLEKV</sequence>
<dbReference type="EC" id="3.1.3.71" evidence="3 8"/>
<dbReference type="InterPro" id="IPR036702">
    <property type="entry name" value="ComB-like_sf"/>
</dbReference>
<evidence type="ECO:0000313" key="9">
    <source>
        <dbReference type="EMBL" id="GAW93695.1"/>
    </source>
</evidence>
<gene>
    <name evidence="8" type="primary">comB</name>
    <name evidence="9" type="ORF">KKC1_28230</name>
</gene>
<dbReference type="FunFam" id="3.90.1560.10:FF:000001">
    <property type="entry name" value="Probable 2-phosphosulfolactate phosphatase"/>
    <property type="match status" value="1"/>
</dbReference>
<evidence type="ECO:0000256" key="7">
    <source>
        <dbReference type="ARBA" id="ARBA00033711"/>
    </source>
</evidence>
<dbReference type="Proteomes" id="UP000197032">
    <property type="component" value="Unassembled WGS sequence"/>
</dbReference>
<dbReference type="PANTHER" id="PTHR37311">
    <property type="entry name" value="2-PHOSPHOSULFOLACTATE PHOSPHATASE-RELATED"/>
    <property type="match status" value="1"/>
</dbReference>
<dbReference type="Pfam" id="PF04029">
    <property type="entry name" value="2-ph_phosp"/>
    <property type="match status" value="1"/>
</dbReference>
<dbReference type="HAMAP" id="MF_00490">
    <property type="entry name" value="ComB"/>
    <property type="match status" value="1"/>
</dbReference>
<evidence type="ECO:0000256" key="3">
    <source>
        <dbReference type="ARBA" id="ARBA00012953"/>
    </source>
</evidence>
<dbReference type="GO" id="GO:0050532">
    <property type="term" value="F:2-phosphosulfolactate phosphatase activity"/>
    <property type="evidence" value="ECO:0007669"/>
    <property type="project" value="UniProtKB-UniRule"/>
</dbReference>
<keyword evidence="5 8" id="KW-0378">Hydrolase</keyword>
<evidence type="ECO:0000256" key="6">
    <source>
        <dbReference type="ARBA" id="ARBA00022842"/>
    </source>
</evidence>
<dbReference type="PANTHER" id="PTHR37311:SF1">
    <property type="entry name" value="2-PHOSPHOSULFOLACTATE PHOSPHATASE-RELATED"/>
    <property type="match status" value="1"/>
</dbReference>
<dbReference type="GO" id="GO:0050545">
    <property type="term" value="F:sulfopyruvate decarboxylase activity"/>
    <property type="evidence" value="ECO:0007669"/>
    <property type="project" value="TreeGrafter"/>
</dbReference>
<dbReference type="RefSeq" id="WP_192868237.1">
    <property type="nucleotide sequence ID" value="NZ_BDGJ01000168.1"/>
</dbReference>
<organism evidence="9 10">
    <name type="scientific">Calderihabitans maritimus</name>
    <dbReference type="NCBI Taxonomy" id="1246530"/>
    <lineage>
        <taxon>Bacteria</taxon>
        <taxon>Bacillati</taxon>
        <taxon>Bacillota</taxon>
        <taxon>Clostridia</taxon>
        <taxon>Neomoorellales</taxon>
        <taxon>Calderihabitantaceae</taxon>
        <taxon>Calderihabitans</taxon>
    </lineage>
</organism>
<evidence type="ECO:0000256" key="2">
    <source>
        <dbReference type="ARBA" id="ARBA00009997"/>
    </source>
</evidence>
<proteinExistence type="inferred from homology"/>
<dbReference type="Gene3D" id="3.90.1560.10">
    <property type="entry name" value="ComB-like"/>
    <property type="match status" value="1"/>
</dbReference>
<keyword evidence="10" id="KW-1185">Reference proteome</keyword>
<evidence type="ECO:0000256" key="5">
    <source>
        <dbReference type="ARBA" id="ARBA00022801"/>
    </source>
</evidence>
<comment type="similarity">
    <text evidence="2 8">Belongs to the ComB family.</text>
</comment>
<evidence type="ECO:0000256" key="8">
    <source>
        <dbReference type="HAMAP-Rule" id="MF_00490"/>
    </source>
</evidence>